<reference evidence="1" key="1">
    <citation type="submission" date="2020-05" db="EMBL/GenBank/DDBJ databases">
        <authorList>
            <person name="Chiriac C."/>
            <person name="Salcher M."/>
            <person name="Ghai R."/>
            <person name="Kavagutti S V."/>
        </authorList>
    </citation>
    <scope>NUCLEOTIDE SEQUENCE</scope>
</reference>
<dbReference type="EMBL" id="LR798326">
    <property type="protein sequence ID" value="CAB5224331.1"/>
    <property type="molecule type" value="Genomic_DNA"/>
</dbReference>
<name>A0A6J7X1M6_9CAUD</name>
<evidence type="ECO:0000313" key="1">
    <source>
        <dbReference type="EMBL" id="CAB5224331.1"/>
    </source>
</evidence>
<sequence>MTKETIEPITPKERAEILYNKYSREYNRIVCSGKMQQTEHWKEVAKELGKLYKNK</sequence>
<gene>
    <name evidence="1" type="ORF">UFOVP387_58</name>
</gene>
<protein>
    <submittedName>
        <fullName evidence="1">Uncharacterized protein</fullName>
    </submittedName>
</protein>
<proteinExistence type="predicted"/>
<organism evidence="1">
    <name type="scientific">uncultured Caudovirales phage</name>
    <dbReference type="NCBI Taxonomy" id="2100421"/>
    <lineage>
        <taxon>Viruses</taxon>
        <taxon>Duplodnaviria</taxon>
        <taxon>Heunggongvirae</taxon>
        <taxon>Uroviricota</taxon>
        <taxon>Caudoviricetes</taxon>
        <taxon>Peduoviridae</taxon>
        <taxon>Maltschvirus</taxon>
        <taxon>Maltschvirus maltsch</taxon>
    </lineage>
</organism>
<accession>A0A6J7X1M6</accession>